<sequence length="104" mass="12002">MPQKRIEKRTYADRREYLKKAVAKRRQKLKLMVVEYKGGVCIICGYKKYSGAFDLHHLDGSTKEFGLSMQGLTRSWERTKKEADKCVLLCANCHREVHGGLVVL</sequence>
<dbReference type="CDD" id="cd00085">
    <property type="entry name" value="HNHc"/>
    <property type="match status" value="1"/>
</dbReference>
<reference evidence="2 3" key="1">
    <citation type="journal article" date="2016" name="Nat. Commun.">
        <title>Thousands of microbial genomes shed light on interconnected biogeochemical processes in an aquifer system.</title>
        <authorList>
            <person name="Anantharaman K."/>
            <person name="Brown C.T."/>
            <person name="Hug L.A."/>
            <person name="Sharon I."/>
            <person name="Castelle C.J."/>
            <person name="Probst A.J."/>
            <person name="Thomas B.C."/>
            <person name="Singh A."/>
            <person name="Wilkins M.J."/>
            <person name="Karaoz U."/>
            <person name="Brodie E.L."/>
            <person name="Williams K.H."/>
            <person name="Hubbard S.S."/>
            <person name="Banfield J.F."/>
        </authorList>
    </citation>
    <scope>NUCLEOTIDE SEQUENCE [LARGE SCALE GENOMIC DNA]</scope>
</reference>
<proteinExistence type="predicted"/>
<dbReference type="InterPro" id="IPR003615">
    <property type="entry name" value="HNH_nuc"/>
</dbReference>
<dbReference type="AlphaFoldDB" id="A0A1G2E2B9"/>
<comment type="caution">
    <text evidence="2">The sequence shown here is derived from an EMBL/GenBank/DDBJ whole genome shotgun (WGS) entry which is preliminary data.</text>
</comment>
<dbReference type="SMART" id="SM00507">
    <property type="entry name" value="HNHc"/>
    <property type="match status" value="1"/>
</dbReference>
<accession>A0A1G2E2B9</accession>
<dbReference type="EMBL" id="MHLU01000039">
    <property type="protein sequence ID" value="OGZ19829.1"/>
    <property type="molecule type" value="Genomic_DNA"/>
</dbReference>
<organism evidence="2 3">
    <name type="scientific">Candidatus Lloydbacteria bacterium RIFOXYC12_FULL_46_25</name>
    <dbReference type="NCBI Taxonomy" id="1798670"/>
    <lineage>
        <taxon>Bacteria</taxon>
        <taxon>Candidatus Lloydiibacteriota</taxon>
    </lineage>
</organism>
<evidence type="ECO:0000313" key="3">
    <source>
        <dbReference type="Proteomes" id="UP000178106"/>
    </source>
</evidence>
<dbReference type="Proteomes" id="UP000178106">
    <property type="component" value="Unassembled WGS sequence"/>
</dbReference>
<feature type="domain" description="HNH nuclease" evidence="1">
    <location>
        <begin position="28"/>
        <end position="95"/>
    </location>
</feature>
<protein>
    <recommendedName>
        <fullName evidence="1">HNH nuclease domain-containing protein</fullName>
    </recommendedName>
</protein>
<name>A0A1G2E2B9_9BACT</name>
<evidence type="ECO:0000259" key="1">
    <source>
        <dbReference type="SMART" id="SM00507"/>
    </source>
</evidence>
<gene>
    <name evidence="2" type="ORF">A2494_02795</name>
</gene>
<evidence type="ECO:0000313" key="2">
    <source>
        <dbReference type="EMBL" id="OGZ19829.1"/>
    </source>
</evidence>